<evidence type="ECO:0000313" key="2">
    <source>
        <dbReference type="EMBL" id="OCH86915.1"/>
    </source>
</evidence>
<dbReference type="EMBL" id="KV722506">
    <property type="protein sequence ID" value="OCH86915.1"/>
    <property type="molecule type" value="Genomic_DNA"/>
</dbReference>
<dbReference type="AlphaFoldDB" id="A0A8E2AR99"/>
<sequence>MAPDIADTGQPNSQVVRRLASRVFNFDVLCHIMSFLESREIIAMTCTCYVLCSIGVKALINNTPSLFRRNQLRSFCRFMLADAPRRFRSLRTIELYLISIKPSDAKTVDPLVDVLSQAMYLERM</sequence>
<evidence type="ECO:0000313" key="3">
    <source>
        <dbReference type="Proteomes" id="UP000250043"/>
    </source>
</evidence>
<keyword evidence="1" id="KW-0472">Membrane</keyword>
<proteinExistence type="predicted"/>
<evidence type="ECO:0000256" key="1">
    <source>
        <dbReference type="SAM" id="Phobius"/>
    </source>
</evidence>
<gene>
    <name evidence="2" type="ORF">OBBRIDRAFT_190110</name>
</gene>
<name>A0A8E2AR99_9APHY</name>
<keyword evidence="1" id="KW-1133">Transmembrane helix</keyword>
<dbReference type="Proteomes" id="UP000250043">
    <property type="component" value="Unassembled WGS sequence"/>
</dbReference>
<dbReference type="OrthoDB" id="2744015at2759"/>
<organism evidence="2 3">
    <name type="scientific">Obba rivulosa</name>
    <dbReference type="NCBI Taxonomy" id="1052685"/>
    <lineage>
        <taxon>Eukaryota</taxon>
        <taxon>Fungi</taxon>
        <taxon>Dikarya</taxon>
        <taxon>Basidiomycota</taxon>
        <taxon>Agaricomycotina</taxon>
        <taxon>Agaricomycetes</taxon>
        <taxon>Polyporales</taxon>
        <taxon>Gelatoporiaceae</taxon>
        <taxon>Obba</taxon>
    </lineage>
</organism>
<keyword evidence="1" id="KW-0812">Transmembrane</keyword>
<evidence type="ECO:0008006" key="4">
    <source>
        <dbReference type="Google" id="ProtNLM"/>
    </source>
</evidence>
<protein>
    <recommendedName>
        <fullName evidence="4">F-box domain-containing protein</fullName>
    </recommendedName>
</protein>
<accession>A0A8E2AR99</accession>
<keyword evidence="3" id="KW-1185">Reference proteome</keyword>
<feature type="transmembrane region" description="Helical" evidence="1">
    <location>
        <begin position="41"/>
        <end position="60"/>
    </location>
</feature>
<reference evidence="2 3" key="1">
    <citation type="submission" date="2016-07" db="EMBL/GenBank/DDBJ databases">
        <title>Draft genome of the white-rot fungus Obba rivulosa 3A-2.</title>
        <authorList>
            <consortium name="DOE Joint Genome Institute"/>
            <person name="Miettinen O."/>
            <person name="Riley R."/>
            <person name="Acob R."/>
            <person name="Barry K."/>
            <person name="Cullen D."/>
            <person name="De Vries R."/>
            <person name="Hainaut M."/>
            <person name="Hatakka A."/>
            <person name="Henrissat B."/>
            <person name="Hilden K."/>
            <person name="Kuo R."/>
            <person name="Labutti K."/>
            <person name="Lipzen A."/>
            <person name="Makela M.R."/>
            <person name="Sandor L."/>
            <person name="Spatafora J.W."/>
            <person name="Grigoriev I.V."/>
            <person name="Hibbett D.S."/>
        </authorList>
    </citation>
    <scope>NUCLEOTIDE SEQUENCE [LARGE SCALE GENOMIC DNA]</scope>
    <source>
        <strain evidence="2 3">3A-2</strain>
    </source>
</reference>